<feature type="compositionally biased region" description="Basic and acidic residues" evidence="1">
    <location>
        <begin position="150"/>
        <end position="163"/>
    </location>
</feature>
<protein>
    <recommendedName>
        <fullName evidence="4">Chromo domain-containing protein</fullName>
    </recommendedName>
</protein>
<evidence type="ECO:0000313" key="2">
    <source>
        <dbReference type="EMBL" id="KIY54020.1"/>
    </source>
</evidence>
<dbReference type="OrthoDB" id="3211671at2759"/>
<dbReference type="AlphaFoldDB" id="A0A0D7AQ70"/>
<feature type="region of interest" description="Disordered" evidence="1">
    <location>
        <begin position="119"/>
        <end position="208"/>
    </location>
</feature>
<reference evidence="2 3" key="1">
    <citation type="journal article" date="2015" name="Fungal Genet. Biol.">
        <title>Evolution of novel wood decay mechanisms in Agaricales revealed by the genome sequences of Fistulina hepatica and Cylindrobasidium torrendii.</title>
        <authorList>
            <person name="Floudas D."/>
            <person name="Held B.W."/>
            <person name="Riley R."/>
            <person name="Nagy L.G."/>
            <person name="Koehler G."/>
            <person name="Ransdell A.S."/>
            <person name="Younus H."/>
            <person name="Chow J."/>
            <person name="Chiniquy J."/>
            <person name="Lipzen A."/>
            <person name="Tritt A."/>
            <person name="Sun H."/>
            <person name="Haridas S."/>
            <person name="LaButti K."/>
            <person name="Ohm R.A."/>
            <person name="Kues U."/>
            <person name="Blanchette R.A."/>
            <person name="Grigoriev I.V."/>
            <person name="Minto R.E."/>
            <person name="Hibbett D.S."/>
        </authorList>
    </citation>
    <scope>NUCLEOTIDE SEQUENCE [LARGE SCALE GENOMIC DNA]</scope>
    <source>
        <strain evidence="2 3">ATCC 64428</strain>
    </source>
</reference>
<accession>A0A0D7AQ70</accession>
<dbReference type="SUPFAM" id="SSF54160">
    <property type="entry name" value="Chromo domain-like"/>
    <property type="match status" value="1"/>
</dbReference>
<feature type="compositionally biased region" description="Polar residues" evidence="1">
    <location>
        <begin position="184"/>
        <end position="199"/>
    </location>
</feature>
<feature type="compositionally biased region" description="Acidic residues" evidence="1">
    <location>
        <begin position="121"/>
        <end position="130"/>
    </location>
</feature>
<proteinExistence type="predicted"/>
<name>A0A0D7AQ70_9AGAR</name>
<keyword evidence="3" id="KW-1185">Reference proteome</keyword>
<evidence type="ECO:0000313" key="3">
    <source>
        <dbReference type="Proteomes" id="UP000054144"/>
    </source>
</evidence>
<dbReference type="EMBL" id="KN881581">
    <property type="protein sequence ID" value="KIY54020.1"/>
    <property type="molecule type" value="Genomic_DNA"/>
</dbReference>
<organism evidence="2 3">
    <name type="scientific">Fistulina hepatica ATCC 64428</name>
    <dbReference type="NCBI Taxonomy" id="1128425"/>
    <lineage>
        <taxon>Eukaryota</taxon>
        <taxon>Fungi</taxon>
        <taxon>Dikarya</taxon>
        <taxon>Basidiomycota</taxon>
        <taxon>Agaricomycotina</taxon>
        <taxon>Agaricomycetes</taxon>
        <taxon>Agaricomycetidae</taxon>
        <taxon>Agaricales</taxon>
        <taxon>Fistulinaceae</taxon>
        <taxon>Fistulina</taxon>
    </lineage>
</organism>
<dbReference type="Proteomes" id="UP000054144">
    <property type="component" value="Unassembled WGS sequence"/>
</dbReference>
<evidence type="ECO:0000256" key="1">
    <source>
        <dbReference type="SAM" id="MobiDB-lite"/>
    </source>
</evidence>
<evidence type="ECO:0008006" key="4">
    <source>
        <dbReference type="Google" id="ProtNLM"/>
    </source>
</evidence>
<sequence>MQFADFDEWEGEWMIDHVIGHAGRGSNALFRVKWKAGDETWIPTSKLPNVTAVHQYLELQKVNEINQLPRGSETAPDDPELAVAIAESTHKTRTGEELEEPDYFVLSIMPDVIDPYLVPPEEVDYGDGDDTMGPRIDAPASNASNNPSRHAHDDVRMSPRPRSEGQAAPDKATHTRKRRKRPSEVNSTADQQALLSGSKTPKDLTSRMRKLPRFTKKAPEYQPRFNKSLWDYDRDTQRISIRDPTSSDNGLTGVFLSNAQLHEYQSYHEAICTGTCKDLRVEPLGYSEFARAFNSMHTYSGETWKMIKQFVTVDRYTSAEPHPIIPPHPVWRGIFAIGLLGFDRSGLDAAIDMEMRGVGGRLSINKIIRKEEEAHLIELGREQLQRITGHIVENKKLKHAQAYRVREQSKVKE</sequence>
<gene>
    <name evidence="2" type="ORF">FISHEDRAFT_68390</name>
</gene>
<dbReference type="InterPro" id="IPR016197">
    <property type="entry name" value="Chromo-like_dom_sf"/>
</dbReference>